<dbReference type="InterPro" id="IPR002104">
    <property type="entry name" value="Integrase_catalytic"/>
</dbReference>
<organism evidence="12 13">
    <name type="scientific">Alicyclobacillus fastidiosus</name>
    <dbReference type="NCBI Taxonomy" id="392011"/>
    <lineage>
        <taxon>Bacteria</taxon>
        <taxon>Bacillati</taxon>
        <taxon>Bacillota</taxon>
        <taxon>Bacilli</taxon>
        <taxon>Bacillales</taxon>
        <taxon>Alicyclobacillaceae</taxon>
        <taxon>Alicyclobacillus</taxon>
    </lineage>
</organism>
<evidence type="ECO:0000256" key="9">
    <source>
        <dbReference type="PROSITE-ProRule" id="PRU01248"/>
    </source>
</evidence>
<dbReference type="PANTHER" id="PTHR30349">
    <property type="entry name" value="PHAGE INTEGRASE-RELATED"/>
    <property type="match status" value="1"/>
</dbReference>
<keyword evidence="13" id="KW-1185">Reference proteome</keyword>
<keyword evidence="8" id="KW-0131">Cell cycle</keyword>
<dbReference type="InterPro" id="IPR013762">
    <property type="entry name" value="Integrase-like_cat_sf"/>
</dbReference>
<keyword evidence="4" id="KW-0159">Chromosome partition</keyword>
<protein>
    <submittedName>
        <fullName evidence="12">Tyrosine-type recombinase/integrase</fullName>
    </submittedName>
</protein>
<evidence type="ECO:0000313" key="13">
    <source>
        <dbReference type="Proteomes" id="UP001164761"/>
    </source>
</evidence>
<dbReference type="InterPro" id="IPR050090">
    <property type="entry name" value="Tyrosine_recombinase_XerCD"/>
</dbReference>
<evidence type="ECO:0000256" key="1">
    <source>
        <dbReference type="ARBA" id="ARBA00004496"/>
    </source>
</evidence>
<feature type="domain" description="Core-binding (CB)" evidence="11">
    <location>
        <begin position="1"/>
        <end position="81"/>
    </location>
</feature>
<reference evidence="12" key="1">
    <citation type="submission" date="2022-08" db="EMBL/GenBank/DDBJ databases">
        <title>Alicyclobacillus fastidiosus DSM 17978, complete genome.</title>
        <authorList>
            <person name="Wang Q."/>
            <person name="Cai R."/>
            <person name="Wang Z."/>
        </authorList>
    </citation>
    <scope>NUCLEOTIDE SEQUENCE</scope>
    <source>
        <strain evidence="12">DSM 17978</strain>
    </source>
</reference>
<dbReference type="Gene3D" id="1.10.150.130">
    <property type="match status" value="1"/>
</dbReference>
<dbReference type="Gene3D" id="1.10.443.10">
    <property type="entry name" value="Intergrase catalytic core"/>
    <property type="match status" value="1"/>
</dbReference>
<dbReference type="Proteomes" id="UP001164761">
    <property type="component" value="Chromosome"/>
</dbReference>
<evidence type="ECO:0000256" key="5">
    <source>
        <dbReference type="ARBA" id="ARBA00022908"/>
    </source>
</evidence>
<evidence type="ECO:0000256" key="2">
    <source>
        <dbReference type="ARBA" id="ARBA00022490"/>
    </source>
</evidence>
<keyword evidence="6 9" id="KW-0238">DNA-binding</keyword>
<dbReference type="Pfam" id="PF00589">
    <property type="entry name" value="Phage_integrase"/>
    <property type="match status" value="1"/>
</dbReference>
<comment type="subcellular location">
    <subcellularLocation>
        <location evidence="1">Cytoplasm</location>
    </subcellularLocation>
</comment>
<keyword evidence="3" id="KW-0132">Cell division</keyword>
<dbReference type="InterPro" id="IPR044068">
    <property type="entry name" value="CB"/>
</dbReference>
<evidence type="ECO:0000313" key="12">
    <source>
        <dbReference type="EMBL" id="WAH42965.1"/>
    </source>
</evidence>
<evidence type="ECO:0000256" key="8">
    <source>
        <dbReference type="ARBA" id="ARBA00023306"/>
    </source>
</evidence>
<dbReference type="RefSeq" id="WP_268006843.1">
    <property type="nucleotide sequence ID" value="NZ_BSUT01000001.1"/>
</dbReference>
<name>A0ABY6ZLX4_9BACL</name>
<evidence type="ECO:0000256" key="7">
    <source>
        <dbReference type="ARBA" id="ARBA00023172"/>
    </source>
</evidence>
<evidence type="ECO:0000259" key="10">
    <source>
        <dbReference type="PROSITE" id="PS51898"/>
    </source>
</evidence>
<dbReference type="EMBL" id="CP104067">
    <property type="protein sequence ID" value="WAH42965.1"/>
    <property type="molecule type" value="Genomic_DNA"/>
</dbReference>
<dbReference type="InterPro" id="IPR011010">
    <property type="entry name" value="DNA_brk_join_enz"/>
</dbReference>
<gene>
    <name evidence="12" type="ORF">NZD89_05985</name>
</gene>
<accession>A0ABY6ZLX4</accession>
<dbReference type="PANTHER" id="PTHR30349:SF77">
    <property type="entry name" value="TYROSINE RECOMBINASE XERC"/>
    <property type="match status" value="1"/>
</dbReference>
<evidence type="ECO:0000259" key="11">
    <source>
        <dbReference type="PROSITE" id="PS51900"/>
    </source>
</evidence>
<evidence type="ECO:0000256" key="3">
    <source>
        <dbReference type="ARBA" id="ARBA00022618"/>
    </source>
</evidence>
<evidence type="ECO:0000256" key="6">
    <source>
        <dbReference type="ARBA" id="ARBA00023125"/>
    </source>
</evidence>
<dbReference type="PROSITE" id="PS51900">
    <property type="entry name" value="CB"/>
    <property type="match status" value="1"/>
</dbReference>
<keyword evidence="2" id="KW-0963">Cytoplasm</keyword>
<proteinExistence type="predicted"/>
<evidence type="ECO:0000256" key="4">
    <source>
        <dbReference type="ARBA" id="ARBA00022829"/>
    </source>
</evidence>
<feature type="domain" description="Tyr recombinase" evidence="10">
    <location>
        <begin position="102"/>
        <end position="275"/>
    </location>
</feature>
<dbReference type="PROSITE" id="PS51898">
    <property type="entry name" value="TYR_RECOMBINASE"/>
    <property type="match status" value="1"/>
</dbReference>
<keyword evidence="5" id="KW-0229">DNA integration</keyword>
<sequence length="280" mass="32302">MKLSIASETFLSVRNQEGFSRQTIRAYRLQHKLLIRDVGDMEIADVTLQTLRDHLNNNGHLKPASLGHKIRAIKSLFNWLTEEELVSRNPTLKLKEPKRGKRVPKALTIEELEMLRDSCLNPLEHALVEFSFATGCRVAELQRVNCVDIDWQRSAVNVLGKGNKEREVYFGAKACIWLQRYIEQRSDSDRALFVTVRKPHRMSIHQIQYVFKRIVRRCGLEERVSSHKMRHTLATVLINQGAPLVAVQSILGHEKPETTQLYAALSGSTRQQSYQRYFVQ</sequence>
<dbReference type="InterPro" id="IPR010998">
    <property type="entry name" value="Integrase_recombinase_N"/>
</dbReference>
<dbReference type="SUPFAM" id="SSF56349">
    <property type="entry name" value="DNA breaking-rejoining enzymes"/>
    <property type="match status" value="1"/>
</dbReference>
<keyword evidence="7" id="KW-0233">DNA recombination</keyword>